<proteinExistence type="predicted"/>
<dbReference type="STRING" id="43700.ENSMALP00000002309"/>
<evidence type="ECO:0008006" key="3">
    <source>
        <dbReference type="Google" id="ProtNLM"/>
    </source>
</evidence>
<dbReference type="Proteomes" id="UP000261600">
    <property type="component" value="Unplaced"/>
</dbReference>
<organism evidence="1 2">
    <name type="scientific">Monopterus albus</name>
    <name type="common">Swamp eel</name>
    <dbReference type="NCBI Taxonomy" id="43700"/>
    <lineage>
        <taxon>Eukaryota</taxon>
        <taxon>Metazoa</taxon>
        <taxon>Chordata</taxon>
        <taxon>Craniata</taxon>
        <taxon>Vertebrata</taxon>
        <taxon>Euteleostomi</taxon>
        <taxon>Actinopterygii</taxon>
        <taxon>Neopterygii</taxon>
        <taxon>Teleostei</taxon>
        <taxon>Neoteleostei</taxon>
        <taxon>Acanthomorphata</taxon>
        <taxon>Anabantaria</taxon>
        <taxon>Synbranchiformes</taxon>
        <taxon>Synbranchidae</taxon>
        <taxon>Monopterus</taxon>
    </lineage>
</organism>
<sequence length="82" mass="9160">MPMVRPFYVPGVAPRDFREGDGLDIKAVKLTSSRTQLPYEYYSLPFCKPKSVVYKGENLGKWTAAGMCGVWDGMSNVSLHLT</sequence>
<protein>
    <recommendedName>
        <fullName evidence="3">Transmembrane 9 superfamily member</fullName>
    </recommendedName>
</protein>
<evidence type="ECO:0000313" key="1">
    <source>
        <dbReference type="Ensembl" id="ENSMALP00000002309.1"/>
    </source>
</evidence>
<reference evidence="1" key="1">
    <citation type="submission" date="2025-08" db="UniProtKB">
        <authorList>
            <consortium name="Ensembl"/>
        </authorList>
    </citation>
    <scope>IDENTIFICATION</scope>
</reference>
<keyword evidence="2" id="KW-1185">Reference proteome</keyword>
<dbReference type="AlphaFoldDB" id="A0A3Q3IGJ9"/>
<accession>A0A3Q3IGJ9</accession>
<dbReference type="Ensembl" id="ENSMALT00000002373.1">
    <property type="protein sequence ID" value="ENSMALP00000002309.1"/>
    <property type="gene ID" value="ENSMALG00000001734.1"/>
</dbReference>
<name>A0A3Q3IGJ9_MONAL</name>
<evidence type="ECO:0000313" key="2">
    <source>
        <dbReference type="Proteomes" id="UP000261600"/>
    </source>
</evidence>
<reference evidence="1" key="2">
    <citation type="submission" date="2025-09" db="UniProtKB">
        <authorList>
            <consortium name="Ensembl"/>
        </authorList>
    </citation>
    <scope>IDENTIFICATION</scope>
</reference>